<organism evidence="4 5">
    <name type="scientific">Alkalibacter rhizosphaerae</name>
    <dbReference type="NCBI Taxonomy" id="2815577"/>
    <lineage>
        <taxon>Bacteria</taxon>
        <taxon>Bacillati</taxon>
        <taxon>Bacillota</taxon>
        <taxon>Clostridia</taxon>
        <taxon>Eubacteriales</taxon>
        <taxon>Eubacteriaceae</taxon>
        <taxon>Alkalibacter</taxon>
    </lineage>
</organism>
<dbReference type="RefSeq" id="WP_207300448.1">
    <property type="nucleotide sequence ID" value="NZ_CP071444.1"/>
</dbReference>
<reference evidence="4" key="1">
    <citation type="submission" date="2021-03" db="EMBL/GenBank/DDBJ databases">
        <title>Alkalibacter marinus sp. nov., isolated from tidal flat sediment.</title>
        <authorList>
            <person name="Namirimu T."/>
            <person name="Yang J.-A."/>
            <person name="Yang S.-H."/>
            <person name="Kim Y.-J."/>
            <person name="Kwon K.K."/>
        </authorList>
    </citation>
    <scope>NUCLEOTIDE SEQUENCE</scope>
    <source>
        <strain evidence="4">ES005</strain>
    </source>
</reference>
<name>A0A975AHY9_9FIRM</name>
<dbReference type="Pfam" id="PF16472">
    <property type="entry name" value="DUF5050"/>
    <property type="match status" value="1"/>
</dbReference>
<proteinExistence type="predicted"/>
<feature type="chain" id="PRO_5039374130" evidence="2">
    <location>
        <begin position="23"/>
        <end position="362"/>
    </location>
</feature>
<feature type="domain" description="Prolow-density lipoprotein receptor-related protein 1-like beta-propeller" evidence="3">
    <location>
        <begin position="63"/>
        <end position="345"/>
    </location>
</feature>
<dbReference type="InterPro" id="IPR032485">
    <property type="entry name" value="LRP1-like_beta_prop"/>
</dbReference>
<dbReference type="EMBL" id="CP071444">
    <property type="protein sequence ID" value="QSX09109.1"/>
    <property type="molecule type" value="Genomic_DNA"/>
</dbReference>
<evidence type="ECO:0000256" key="1">
    <source>
        <dbReference type="SAM" id="MobiDB-lite"/>
    </source>
</evidence>
<keyword evidence="2" id="KW-0732">Signal</keyword>
<gene>
    <name evidence="4" type="ORF">J0B03_03300</name>
</gene>
<sequence length="362" mass="40328">MKKSKIVWVVILLFFLMLSLIACGTNGGSNDGATGDGEEIPPPADSGDPPGSIDLAALKGPGNAPTNLLHQGMAASYEGQIFHVDRMYEGNIWTTSIETGESQLLLEGRLHHLNVSGGVVFAAGSIPPEEGGDGFDIYGIFRINTDGTGFSILKEGTFGVLILQDEYLYFTEVIDGGLYRMKADGSEETLLLEDIYDNVAIINDRIYVMADLDGGYVTNIYEMPLDGSQSPVPIIEDTFGGMFHVGGTDLYYELRDNTSNTYRYDTVAKAQTVFTDKWVNYLNEYEGILYYYWSGRRQDNEDQGFYRRNKDSREETLIFKAENMFDVNIAGGKIFWHDNDAQRRISVMDLDGANQTYVQQIQ</sequence>
<accession>A0A975AHY9</accession>
<evidence type="ECO:0000313" key="4">
    <source>
        <dbReference type="EMBL" id="QSX09109.1"/>
    </source>
</evidence>
<evidence type="ECO:0000259" key="3">
    <source>
        <dbReference type="Pfam" id="PF16472"/>
    </source>
</evidence>
<dbReference type="KEGG" id="alka:J0B03_03300"/>
<dbReference type="Proteomes" id="UP000663499">
    <property type="component" value="Chromosome"/>
</dbReference>
<feature type="signal peptide" evidence="2">
    <location>
        <begin position="1"/>
        <end position="22"/>
    </location>
</feature>
<protein>
    <submittedName>
        <fullName evidence="4">DUF5050 domain-containing protein</fullName>
    </submittedName>
</protein>
<dbReference type="SUPFAM" id="SSF69304">
    <property type="entry name" value="Tricorn protease N-terminal domain"/>
    <property type="match status" value="1"/>
</dbReference>
<feature type="region of interest" description="Disordered" evidence="1">
    <location>
        <begin position="31"/>
        <end position="53"/>
    </location>
</feature>
<evidence type="ECO:0000256" key="2">
    <source>
        <dbReference type="SAM" id="SignalP"/>
    </source>
</evidence>
<keyword evidence="5" id="KW-1185">Reference proteome</keyword>
<evidence type="ECO:0000313" key="5">
    <source>
        <dbReference type="Proteomes" id="UP000663499"/>
    </source>
</evidence>
<dbReference type="PROSITE" id="PS51257">
    <property type="entry name" value="PROKAR_LIPOPROTEIN"/>
    <property type="match status" value="1"/>
</dbReference>
<dbReference type="AlphaFoldDB" id="A0A975AHY9"/>